<name>A0ACC0ZM98_9ROSI</name>
<protein>
    <submittedName>
        <fullName evidence="1">Uncharacterized protein</fullName>
    </submittedName>
</protein>
<gene>
    <name evidence="1" type="ORF">Pint_02078</name>
</gene>
<sequence length="472" mass="54043">MQFLRSTIKTQSSSYLINLLLISSSVCIIFLFVSIFLVGSSRTADLFSSSSHDVYAPASLEHIVFGIASNKNSWPKRKEYVKLWWRPEKMRGCVFLESMPSDTDSLSNDNSSLPPVCISEDTSRFRYTYRGGLRSAIRVARVVLETVALNHSDVRWYVFGDDDTVFFPDNLVKTLSKYDHGLWYYIGSNSEVHEQNRYFSFKMAFGGAGFAISAPLAKVLAKIFDSCIERYPHLYGSDARVYSCLAELGISLTREPGFHQFDVRGNLFGLLASHPTTPLVSVHHLDHMDPIFPNLTTIKALEHLFEAANVDPGRILQQTVCYDRWFSWTISVSWGYAVQVFGRHMNLPDVLPVQETFQEWKKRNTKPHYTFNSRELHPDPCQRPTIFFLDNVTSGRDGIWTSYRKSYANCSHDMASPRKLDEIRVLSHKLELDLTKLRAPRRHCCDVLPSSTGKVMEIAIRECKEEEPIHMH</sequence>
<proteinExistence type="predicted"/>
<dbReference type="Proteomes" id="UP001163603">
    <property type="component" value="Chromosome 1"/>
</dbReference>
<dbReference type="EMBL" id="CM047736">
    <property type="protein sequence ID" value="KAJ0053162.1"/>
    <property type="molecule type" value="Genomic_DNA"/>
</dbReference>
<reference evidence="2" key="1">
    <citation type="journal article" date="2023" name="G3 (Bethesda)">
        <title>Genome assembly and association tests identify interacting loci associated with vigor, precocity, and sex in interspecific pistachio rootstocks.</title>
        <authorList>
            <person name="Palmer W."/>
            <person name="Jacygrad E."/>
            <person name="Sagayaradj S."/>
            <person name="Cavanaugh K."/>
            <person name="Han R."/>
            <person name="Bertier L."/>
            <person name="Beede B."/>
            <person name="Kafkas S."/>
            <person name="Golino D."/>
            <person name="Preece J."/>
            <person name="Michelmore R."/>
        </authorList>
    </citation>
    <scope>NUCLEOTIDE SEQUENCE [LARGE SCALE GENOMIC DNA]</scope>
</reference>
<comment type="caution">
    <text evidence="1">The sequence shown here is derived from an EMBL/GenBank/DDBJ whole genome shotgun (WGS) entry which is preliminary data.</text>
</comment>
<keyword evidence="2" id="KW-1185">Reference proteome</keyword>
<evidence type="ECO:0000313" key="2">
    <source>
        <dbReference type="Proteomes" id="UP001163603"/>
    </source>
</evidence>
<evidence type="ECO:0000313" key="1">
    <source>
        <dbReference type="EMBL" id="KAJ0053162.1"/>
    </source>
</evidence>
<accession>A0ACC0ZM98</accession>
<organism evidence="1 2">
    <name type="scientific">Pistacia integerrima</name>
    <dbReference type="NCBI Taxonomy" id="434235"/>
    <lineage>
        <taxon>Eukaryota</taxon>
        <taxon>Viridiplantae</taxon>
        <taxon>Streptophyta</taxon>
        <taxon>Embryophyta</taxon>
        <taxon>Tracheophyta</taxon>
        <taxon>Spermatophyta</taxon>
        <taxon>Magnoliopsida</taxon>
        <taxon>eudicotyledons</taxon>
        <taxon>Gunneridae</taxon>
        <taxon>Pentapetalae</taxon>
        <taxon>rosids</taxon>
        <taxon>malvids</taxon>
        <taxon>Sapindales</taxon>
        <taxon>Anacardiaceae</taxon>
        <taxon>Pistacia</taxon>
    </lineage>
</organism>